<evidence type="ECO:0000313" key="4">
    <source>
        <dbReference type="Proteomes" id="UP000321304"/>
    </source>
</evidence>
<keyword evidence="2" id="KW-1133">Transmembrane helix</keyword>
<evidence type="ECO:0000256" key="1">
    <source>
        <dbReference type="SAM" id="MobiDB-lite"/>
    </source>
</evidence>
<name>A0A560L1G0_9BRAD</name>
<dbReference type="Proteomes" id="UP000321304">
    <property type="component" value="Unassembled WGS sequence"/>
</dbReference>
<protein>
    <submittedName>
        <fullName evidence="3">Uncharacterized protein</fullName>
    </submittedName>
</protein>
<feature type="transmembrane region" description="Helical" evidence="2">
    <location>
        <begin position="29"/>
        <end position="47"/>
    </location>
</feature>
<dbReference type="EMBL" id="VITY01000016">
    <property type="protein sequence ID" value="TWB89295.1"/>
    <property type="molecule type" value="Genomic_DNA"/>
</dbReference>
<dbReference type="RefSeq" id="WP_146991593.1">
    <property type="nucleotide sequence ID" value="NZ_VITY01000016.1"/>
</dbReference>
<keyword evidence="4" id="KW-1185">Reference proteome</keyword>
<gene>
    <name evidence="3" type="ORF">FBZ93_11610</name>
</gene>
<feature type="region of interest" description="Disordered" evidence="1">
    <location>
        <begin position="58"/>
        <end position="85"/>
    </location>
</feature>
<evidence type="ECO:0000256" key="2">
    <source>
        <dbReference type="SAM" id="Phobius"/>
    </source>
</evidence>
<sequence length="163" mass="17313">MHFLVGLGILAGLVWFAFGTGPARILVGAALLVAVTFFGFIVYVAMLDGHRQSVEQPASAVPELGSPEHKAVVGRTPASDDDYSKRADREYDDQMVLNAVERALDAVRTDADRASLEDALARAASSAMNSAIVKTGELGAVQAMCRAKHIANCTYDAAVAYKK</sequence>
<proteinExistence type="predicted"/>
<organism evidence="3 4">
    <name type="scientific">Bradyrhizobium macuxiense</name>
    <dbReference type="NCBI Taxonomy" id="1755647"/>
    <lineage>
        <taxon>Bacteria</taxon>
        <taxon>Pseudomonadati</taxon>
        <taxon>Pseudomonadota</taxon>
        <taxon>Alphaproteobacteria</taxon>
        <taxon>Hyphomicrobiales</taxon>
        <taxon>Nitrobacteraceae</taxon>
        <taxon>Bradyrhizobium</taxon>
    </lineage>
</organism>
<keyword evidence="2" id="KW-0472">Membrane</keyword>
<keyword evidence="2" id="KW-0812">Transmembrane</keyword>
<dbReference type="AlphaFoldDB" id="A0A560L1G0"/>
<accession>A0A560L1G0</accession>
<reference evidence="3 4" key="1">
    <citation type="submission" date="2019-06" db="EMBL/GenBank/DDBJ databases">
        <title>Genomic Encyclopedia of Type Strains, Phase IV (KMG-V): Genome sequencing to study the core and pangenomes of soil and plant-associated prokaryotes.</title>
        <authorList>
            <person name="Whitman W."/>
        </authorList>
    </citation>
    <scope>NUCLEOTIDE SEQUENCE [LARGE SCALE GENOMIC DNA]</scope>
    <source>
        <strain evidence="3 4">BR 10355</strain>
    </source>
</reference>
<comment type="caution">
    <text evidence="3">The sequence shown here is derived from an EMBL/GenBank/DDBJ whole genome shotgun (WGS) entry which is preliminary data.</text>
</comment>
<evidence type="ECO:0000313" key="3">
    <source>
        <dbReference type="EMBL" id="TWB89295.1"/>
    </source>
</evidence>